<evidence type="ECO:0000313" key="4">
    <source>
        <dbReference type="Proteomes" id="UP000297635"/>
    </source>
</evidence>
<proteinExistence type="predicted"/>
<reference evidence="3 4" key="1">
    <citation type="submission" date="2019-02" db="EMBL/GenBank/DDBJ databases">
        <title>Isolation and identification of novel species under the genus Muribaculum.</title>
        <authorList>
            <person name="Miyake S."/>
            <person name="Ding Y."/>
            <person name="Low A."/>
            <person name="Soh M."/>
            <person name="Seedorf H."/>
        </authorList>
    </citation>
    <scope>NUCLEOTIDE SEQUENCE [LARGE SCALE GENOMIC DNA]</scope>
    <source>
        <strain evidence="3 4">TLL-A3</strain>
    </source>
</reference>
<feature type="chain" id="PRO_5021463861" description="Outer membrane protein beta-barrel domain-containing protein" evidence="1">
    <location>
        <begin position="21"/>
        <end position="250"/>
    </location>
</feature>
<dbReference type="EMBL" id="SJSA01000001">
    <property type="protein sequence ID" value="TGG39620.1"/>
    <property type="molecule type" value="Genomic_DNA"/>
</dbReference>
<evidence type="ECO:0000256" key="1">
    <source>
        <dbReference type="SAM" id="SignalP"/>
    </source>
</evidence>
<dbReference type="Proteomes" id="UP000297635">
    <property type="component" value="Unassembled WGS sequence"/>
</dbReference>
<protein>
    <recommendedName>
        <fullName evidence="2">Outer membrane protein beta-barrel domain-containing protein</fullName>
    </recommendedName>
</protein>
<gene>
    <name evidence="3" type="ORF">EZ315_02475</name>
</gene>
<comment type="caution">
    <text evidence="3">The sequence shown here is derived from an EMBL/GenBank/DDBJ whole genome shotgun (WGS) entry which is preliminary data.</text>
</comment>
<evidence type="ECO:0000259" key="2">
    <source>
        <dbReference type="Pfam" id="PF13568"/>
    </source>
</evidence>
<feature type="domain" description="Outer membrane protein beta-barrel" evidence="2">
    <location>
        <begin position="44"/>
        <end position="227"/>
    </location>
</feature>
<keyword evidence="4" id="KW-1185">Reference proteome</keyword>
<dbReference type="Pfam" id="PF13568">
    <property type="entry name" value="OMP_b-brl_2"/>
    <property type="match status" value="1"/>
</dbReference>
<sequence length="250" mass="27542">MRRQLISLLIIISAIFTAMAEQPIFADHNRTEKFLDIDIHALAGGGIITENYMSCYPEISDINTRMGPACGIGAGARFNLREFLGLGTELNFTRNSGETDMAVSGSNSHNVSKVFQTNTYYKLDFPVYVSFIFNISGSVKWNVDTGMYYSYGTGGTQKNSIHDTKANNIGQLVMSVSDLESGFYNDHSGFINSYHRSDMGFHLATGITLGRHMRIGARTQIGLSNIANSTGIVKPTCRTLNFLGTIGWQF</sequence>
<keyword evidence="1" id="KW-0732">Signal</keyword>
<feature type="signal peptide" evidence="1">
    <location>
        <begin position="1"/>
        <end position="20"/>
    </location>
</feature>
<accession>A0A4Z0V8G2</accession>
<name>A0A4Z0V8G2_9BACT</name>
<dbReference type="RefSeq" id="WP_135470315.1">
    <property type="nucleotide sequence ID" value="NZ_CASJPC010000013.1"/>
</dbReference>
<dbReference type="AlphaFoldDB" id="A0A4Z0V8G2"/>
<dbReference type="GeneID" id="82148640"/>
<dbReference type="InterPro" id="IPR025665">
    <property type="entry name" value="Beta-barrel_OMP_2"/>
</dbReference>
<organism evidence="3 4">
    <name type="scientific">Duncaniella freteri</name>
    <dbReference type="NCBI Taxonomy" id="2530391"/>
    <lineage>
        <taxon>Bacteria</taxon>
        <taxon>Pseudomonadati</taxon>
        <taxon>Bacteroidota</taxon>
        <taxon>Bacteroidia</taxon>
        <taxon>Bacteroidales</taxon>
        <taxon>Muribaculaceae</taxon>
        <taxon>Duncaniella</taxon>
    </lineage>
</organism>
<evidence type="ECO:0000313" key="3">
    <source>
        <dbReference type="EMBL" id="TGG39620.1"/>
    </source>
</evidence>